<dbReference type="InterPro" id="IPR007439">
    <property type="entry name" value="Chemotax_Pase_CheZ"/>
</dbReference>
<dbReference type="EMBL" id="JAGIYZ010000004">
    <property type="protein sequence ID" value="MBP0463584.1"/>
    <property type="molecule type" value="Genomic_DNA"/>
</dbReference>
<name>A0ABS4AQD5_9PROT</name>
<sequence>MPVTIAEALPPIAADAVRDALAPQFAEMRAFLDRRIAELSAEVAASVQLMGMSEENIAGRISEVHAQIARLIAIPASGARNSGLELEAVVQATESAADTIMEAAEAIQTWLDSGSRDPAGVAALTEKVNEIFQACSFQDLTGQRIRRAIKQLQQVETMLEGLMPGGTPSETPKLEVVGHVETVSPAAAAGPDLAQDDIDRLLNG</sequence>
<dbReference type="GO" id="GO:0016787">
    <property type="term" value="F:hydrolase activity"/>
    <property type="evidence" value="ECO:0007669"/>
    <property type="project" value="UniProtKB-KW"/>
</dbReference>
<evidence type="ECO:0000313" key="1">
    <source>
        <dbReference type="EMBL" id="MBP0463584.1"/>
    </source>
</evidence>
<protein>
    <submittedName>
        <fullName evidence="1">Protein phosphatase CheZ</fullName>
        <ecNumber evidence="1">3.6.1.-</ecNumber>
    </submittedName>
</protein>
<keyword evidence="2" id="KW-1185">Reference proteome</keyword>
<reference evidence="1 2" key="1">
    <citation type="submission" date="2021-03" db="EMBL/GenBank/DDBJ databases">
        <authorList>
            <person name="So Y."/>
        </authorList>
    </citation>
    <scope>NUCLEOTIDE SEQUENCE [LARGE SCALE GENOMIC DNA]</scope>
    <source>
        <strain evidence="1 2">PWR1</strain>
    </source>
</reference>
<organism evidence="1 2">
    <name type="scientific">Roseomonas nitratireducens</name>
    <dbReference type="NCBI Taxonomy" id="2820810"/>
    <lineage>
        <taxon>Bacteria</taxon>
        <taxon>Pseudomonadati</taxon>
        <taxon>Pseudomonadota</taxon>
        <taxon>Alphaproteobacteria</taxon>
        <taxon>Acetobacterales</taxon>
        <taxon>Roseomonadaceae</taxon>
        <taxon>Roseomonas</taxon>
    </lineage>
</organism>
<dbReference type="EC" id="3.6.1.-" evidence="1"/>
<evidence type="ECO:0000313" key="2">
    <source>
        <dbReference type="Proteomes" id="UP000680815"/>
    </source>
</evidence>
<dbReference type="Gene3D" id="1.10.287.500">
    <property type="entry name" value="Helix hairpin bin"/>
    <property type="match status" value="1"/>
</dbReference>
<dbReference type="Pfam" id="PF04344">
    <property type="entry name" value="CheZ"/>
    <property type="match status" value="1"/>
</dbReference>
<gene>
    <name evidence="1" type="ORF">J5Y09_06655</name>
</gene>
<keyword evidence="1" id="KW-0378">Hydrolase</keyword>
<dbReference type="SUPFAM" id="SSF75708">
    <property type="entry name" value="Chemotaxis phosphatase CheZ"/>
    <property type="match status" value="1"/>
</dbReference>
<proteinExistence type="predicted"/>
<comment type="caution">
    <text evidence="1">The sequence shown here is derived from an EMBL/GenBank/DDBJ whole genome shotgun (WGS) entry which is preliminary data.</text>
</comment>
<accession>A0ABS4AQD5</accession>
<dbReference type="Proteomes" id="UP000680815">
    <property type="component" value="Unassembled WGS sequence"/>
</dbReference>